<evidence type="ECO:0000313" key="10">
    <source>
        <dbReference type="EMBL" id="CAP56055.1"/>
    </source>
</evidence>
<evidence type="ECO:0000259" key="9">
    <source>
        <dbReference type="Pfam" id="PF14691"/>
    </source>
</evidence>
<dbReference type="EMBL" id="AM889285">
    <property type="protein sequence ID" value="CAP56055.1"/>
    <property type="molecule type" value="Genomic_DNA"/>
</dbReference>
<comment type="cofactor">
    <cofactor evidence="1">
        <name>[4Fe-4S] cluster</name>
        <dbReference type="ChEBI" id="CHEBI:49883"/>
    </cofactor>
</comment>
<dbReference type="InterPro" id="IPR009051">
    <property type="entry name" value="Helical_ferredxn"/>
</dbReference>
<keyword evidence="11" id="KW-1185">Reference proteome</keyword>
<evidence type="ECO:0000256" key="2">
    <source>
        <dbReference type="ARBA" id="ARBA00022485"/>
    </source>
</evidence>
<dbReference type="PRINTS" id="PR00419">
    <property type="entry name" value="ADXRDTASE"/>
</dbReference>
<dbReference type="GO" id="GO:0051539">
    <property type="term" value="F:4 iron, 4 sulfur cluster binding"/>
    <property type="evidence" value="ECO:0007669"/>
    <property type="project" value="UniProtKB-KW"/>
</dbReference>
<dbReference type="InterPro" id="IPR023753">
    <property type="entry name" value="FAD/NAD-binding_dom"/>
</dbReference>
<dbReference type="Pfam" id="PF14691">
    <property type="entry name" value="Fer4_20"/>
    <property type="match status" value="1"/>
</dbReference>
<accession>A9HKL4</accession>
<evidence type="ECO:0000256" key="6">
    <source>
        <dbReference type="ARBA" id="ARBA00023004"/>
    </source>
</evidence>
<keyword evidence="2" id="KW-0004">4Fe-4S</keyword>
<dbReference type="GO" id="GO:0016491">
    <property type="term" value="F:oxidoreductase activity"/>
    <property type="evidence" value="ECO:0007669"/>
    <property type="project" value="UniProtKB-KW"/>
</dbReference>
<dbReference type="GO" id="GO:0046872">
    <property type="term" value="F:metal ion binding"/>
    <property type="evidence" value="ECO:0007669"/>
    <property type="project" value="UniProtKB-KW"/>
</dbReference>
<evidence type="ECO:0000256" key="1">
    <source>
        <dbReference type="ARBA" id="ARBA00001966"/>
    </source>
</evidence>
<protein>
    <submittedName>
        <fullName evidence="10">Glutamate synthase [NADPH] small chain</fullName>
    </submittedName>
</protein>
<evidence type="ECO:0000256" key="3">
    <source>
        <dbReference type="ARBA" id="ARBA00022723"/>
    </source>
</evidence>
<evidence type="ECO:0000259" key="8">
    <source>
        <dbReference type="Pfam" id="PF07992"/>
    </source>
</evidence>
<evidence type="ECO:0000256" key="4">
    <source>
        <dbReference type="ARBA" id="ARBA00022857"/>
    </source>
</evidence>
<dbReference type="AlphaFoldDB" id="A9HKL4"/>
<name>A9HKL4_GLUDA</name>
<proteinExistence type="predicted"/>
<dbReference type="InterPro" id="IPR006006">
    <property type="entry name" value="GltD-like"/>
</dbReference>
<dbReference type="Pfam" id="PF07992">
    <property type="entry name" value="Pyr_redox_2"/>
    <property type="match status" value="1"/>
</dbReference>
<evidence type="ECO:0000256" key="7">
    <source>
        <dbReference type="ARBA" id="ARBA00023014"/>
    </source>
</evidence>
<keyword evidence="5" id="KW-0560">Oxidoreductase</keyword>
<feature type="domain" description="Dihydroprymidine dehydrogenase" evidence="9">
    <location>
        <begin position="63"/>
        <end position="172"/>
    </location>
</feature>
<dbReference type="InterPro" id="IPR036188">
    <property type="entry name" value="FAD/NAD-bd_sf"/>
</dbReference>
<dbReference type="PANTHER" id="PTHR42783:SF3">
    <property type="entry name" value="GLUTAMATE SYNTHASE [NADPH] SMALL CHAIN-RELATED"/>
    <property type="match status" value="1"/>
</dbReference>
<dbReference type="Gene3D" id="1.10.1060.10">
    <property type="entry name" value="Alpha-helical ferredoxin"/>
    <property type="match status" value="1"/>
</dbReference>
<keyword evidence="4" id="KW-0521">NADP</keyword>
<dbReference type="Gene3D" id="3.50.50.60">
    <property type="entry name" value="FAD/NAD(P)-binding domain"/>
    <property type="match status" value="2"/>
</dbReference>
<dbReference type="NCBIfam" id="TIGR01318">
    <property type="entry name" value="gltD_gamma_fam"/>
    <property type="match status" value="1"/>
</dbReference>
<evidence type="ECO:0000313" key="11">
    <source>
        <dbReference type="Proteomes" id="UP000001176"/>
    </source>
</evidence>
<keyword evidence="7" id="KW-0411">Iron-sulfur</keyword>
<dbReference type="InterPro" id="IPR028261">
    <property type="entry name" value="DPD_II"/>
</dbReference>
<dbReference type="PANTHER" id="PTHR42783">
    <property type="entry name" value="GLUTAMATE SYNTHASE [NADPH] SMALL CHAIN"/>
    <property type="match status" value="1"/>
</dbReference>
<reference evidence="10 11" key="1">
    <citation type="journal article" date="2009" name="BMC Genomics">
        <title>Complete genome sequence of the sugarcane nitrogen-fixing endophyte Gluconacetobacter diazotrophicus Pal5.</title>
        <authorList>
            <person name="Bertalan M."/>
            <person name="Albano R."/>
            <person name="Padua V."/>
            <person name="Rouws L."/>
            <person name="Rojas C."/>
            <person name="Hemerly A."/>
            <person name="Teixeira K."/>
            <person name="Schwab S."/>
            <person name="Araujo J."/>
            <person name="Oliveira A."/>
            <person name="Franca L."/>
            <person name="Magalhaes V."/>
            <person name="Alqueres S."/>
            <person name="Cardoso A."/>
            <person name="Almeida W."/>
            <person name="Loureiro M.M."/>
            <person name="Nogueira E."/>
            <person name="Cidade D."/>
            <person name="Oliveira D."/>
            <person name="Simao T."/>
            <person name="Macedo J."/>
            <person name="Valadao A."/>
            <person name="Dreschsel M."/>
            <person name="Freitas F."/>
            <person name="Vidal M."/>
            <person name="Guedes H."/>
            <person name="Rodrigues E."/>
            <person name="Meneses C."/>
            <person name="Brioso P."/>
            <person name="Pozzer L."/>
            <person name="Figueiredo D."/>
            <person name="Montano H."/>
            <person name="Junior J."/>
            <person name="Filho G."/>
            <person name="Flores V."/>
            <person name="Ferreira B."/>
            <person name="Branco A."/>
            <person name="Gonzalez P."/>
            <person name="Guillobel H."/>
            <person name="Lemos M."/>
            <person name="Seibel L."/>
            <person name="Macedo J."/>
            <person name="Alves-Ferreira M."/>
            <person name="Sachetto-Martins G."/>
            <person name="Coelho A."/>
            <person name="Santos E."/>
            <person name="Amaral G."/>
            <person name="Neves A."/>
            <person name="Pacheco A.B."/>
            <person name="Carvalho D."/>
            <person name="Lery L."/>
            <person name="Bisch P."/>
            <person name="Rossle S.C."/>
            <person name="Urmenyi T."/>
            <person name="Kruger W.V."/>
            <person name="Martins O."/>
            <person name="Baldani J.I."/>
            <person name="Ferreira P.C."/>
        </authorList>
    </citation>
    <scope>NUCLEOTIDE SEQUENCE [LARGE SCALE GENOMIC DNA]</scope>
    <source>
        <strain evidence="11">ATCC 49037 / DSM 5601 / CCUG 37298 / CIP 103539 / LMG 7603 / PAl5</strain>
    </source>
</reference>
<sequence>MSKRTVTLSFLTVMSIVGLPPETCARFGRSARCRRGKPMAERMLKFVSVAQSQPDKRPAAERNADFDEIYRAFAVGKAEQQASRCSQCGVPFCSIHCPLGNNIPDWLKMTAEGRLEEAYALSSATNNFPEICGRICPQDRLCEGNCVIEKGFESVTIGAVERFITDTAFASGWVEPIRPPVERQTSIGIIGAGPGGLAAAMQLREQGHQVHVYDRYDRVGGLMIYGIPGFKLEKDIVARRHLYLEESGVRFHLGQNVADADGEGQVSFATLGARHDAVLIATGVYKSRDIGGPGAGLAGIVKALDYLTVSNRLSLGDDVAASESAMLNAKGKSVVVIGGGDTAMDCVRTAIRQGAKSVKCLYRRDRANMPGSIREVKNAEEEGVEFVWLAAPEAFLGDGTVTGVRAVRMKLGLPDASGRQSVEPVEDSSFVLEAGLVIKALGFDPEPLPTLWGQPDLAVSRWGTLRIDHESFMTSLPGVFAAGDIVRGASLVVWAIRDGRDAATQMHRWLENRAAACAQAAE</sequence>
<dbReference type="FunFam" id="3.50.50.60:FF:000041">
    <property type="entry name" value="Glutamate synthase, small subunit"/>
    <property type="match status" value="1"/>
</dbReference>
<gene>
    <name evidence="10" type="primary">gltD</name>
    <name evidence="10" type="ordered locus">GDI2112</name>
</gene>
<evidence type="ECO:0000256" key="5">
    <source>
        <dbReference type="ARBA" id="ARBA00023002"/>
    </source>
</evidence>
<dbReference type="SUPFAM" id="SSF46548">
    <property type="entry name" value="alpha-helical ferredoxin"/>
    <property type="match status" value="1"/>
</dbReference>
<feature type="domain" description="FAD/NAD(P)-binding" evidence="8">
    <location>
        <begin position="187"/>
        <end position="499"/>
    </location>
</feature>
<dbReference type="KEGG" id="gdi:GDI2112"/>
<keyword evidence="6" id="KW-0408">Iron</keyword>
<dbReference type="Proteomes" id="UP000001176">
    <property type="component" value="Chromosome"/>
</dbReference>
<dbReference type="SUPFAM" id="SSF51971">
    <property type="entry name" value="Nucleotide-binding domain"/>
    <property type="match status" value="1"/>
</dbReference>
<keyword evidence="3" id="KW-0479">Metal-binding</keyword>
<organism evidence="10 11">
    <name type="scientific">Gluconacetobacter diazotrophicus (strain ATCC 49037 / DSM 5601 / CCUG 37298 / CIP 103539 / LMG 7603 / PAl5)</name>
    <dbReference type="NCBI Taxonomy" id="272568"/>
    <lineage>
        <taxon>Bacteria</taxon>
        <taxon>Pseudomonadati</taxon>
        <taxon>Pseudomonadota</taxon>
        <taxon>Alphaproteobacteria</taxon>
        <taxon>Acetobacterales</taxon>
        <taxon>Acetobacteraceae</taxon>
        <taxon>Gluconacetobacter</taxon>
    </lineage>
</organism>